<dbReference type="Gene3D" id="2.60.40.4070">
    <property type="match status" value="1"/>
</dbReference>
<dbReference type="EMBL" id="CP027806">
    <property type="protein sequence ID" value="AXJ02142.1"/>
    <property type="molecule type" value="Genomic_DNA"/>
</dbReference>
<evidence type="ECO:0000259" key="1">
    <source>
        <dbReference type="Pfam" id="PF18962"/>
    </source>
</evidence>
<feature type="domain" description="Secretion system C-terminal sorting" evidence="1">
    <location>
        <begin position="254"/>
        <end position="327"/>
    </location>
</feature>
<dbReference type="AlphaFoldDB" id="A0A345UNU0"/>
<dbReference type="Proteomes" id="UP000254808">
    <property type="component" value="Chromosome"/>
</dbReference>
<evidence type="ECO:0000313" key="2">
    <source>
        <dbReference type="EMBL" id="AXJ02142.1"/>
    </source>
</evidence>
<evidence type="ECO:0000313" key="3">
    <source>
        <dbReference type="Proteomes" id="UP000254808"/>
    </source>
</evidence>
<dbReference type="NCBIfam" id="TIGR04183">
    <property type="entry name" value="Por_Secre_tail"/>
    <property type="match status" value="1"/>
</dbReference>
<protein>
    <submittedName>
        <fullName evidence="2">Por secretion system C-terminal sorting domain-containing protein</fullName>
    </submittedName>
</protein>
<proteinExistence type="predicted"/>
<dbReference type="InterPro" id="IPR026444">
    <property type="entry name" value="Secre_tail"/>
</dbReference>
<dbReference type="KEGG" id="cprv:CYPRO_2904"/>
<accession>A0A345UNU0</accession>
<organism evidence="2 3">
    <name type="scientific">Cyclonatronum proteinivorum</name>
    <dbReference type="NCBI Taxonomy" id="1457365"/>
    <lineage>
        <taxon>Bacteria</taxon>
        <taxon>Pseudomonadati</taxon>
        <taxon>Balneolota</taxon>
        <taxon>Balneolia</taxon>
        <taxon>Balneolales</taxon>
        <taxon>Cyclonatronaceae</taxon>
        <taxon>Cyclonatronum</taxon>
    </lineage>
</organism>
<keyword evidence="3" id="KW-1185">Reference proteome</keyword>
<dbReference type="Pfam" id="PF18962">
    <property type="entry name" value="Por_Secre_tail"/>
    <property type="match status" value="1"/>
</dbReference>
<sequence>MADGISFLTFDGASVIKNNRYGVKAIDSWVILSDTQTGGGGSIYHNTDKHVVAQGVSQVTAQEYWWGSDPPDSSMFDESVWSIIDYSNWLQFPNVLVAGSMTGARQSTPVPPQPGGNLLGQFMAEVERRGSRLAAAKALAAHPNEALARLAGYIEVGEYIRLGMYVQAVQTAQTWLEQQPSTKEMKYLYRGLFSAYFFLEEYRAAELAYKKLELLQDPLLVHFRGLLPEDDVIIESADLRDKQAIEKAIAFTNYPNPFNPTSLIEYTLPAEAQVRIDVFNVMGQRVATLVNGRLSAGVHTATFDGSRLASGLYIARMQLNNQVYTRTMMLVK</sequence>
<name>A0A345UNU0_9BACT</name>
<reference evidence="2 3" key="1">
    <citation type="submission" date="2018-03" db="EMBL/GenBank/DDBJ databases">
        <title>Phenotypic and genomic properties of Cyclonatronum proteinivorum gen. nov., sp. nov., a haloalkaliphilic bacteroidete from soda lakes possessing Na+-translocating rhodopsin.</title>
        <authorList>
            <person name="Toshchakov S.V."/>
            <person name="Korzhenkov A."/>
            <person name="Samarov N.I."/>
            <person name="Kublanov I.V."/>
            <person name="Muntyan M.S."/>
            <person name="Sorokin D.Y."/>
        </authorList>
    </citation>
    <scope>NUCLEOTIDE SEQUENCE [LARGE SCALE GENOMIC DNA]</scope>
    <source>
        <strain evidence="2 3">Omega</strain>
    </source>
</reference>
<gene>
    <name evidence="2" type="ORF">CYPRO_2904</name>
</gene>